<dbReference type="PANTHER" id="PTHR30514">
    <property type="entry name" value="GLUCOKINASE"/>
    <property type="match status" value="1"/>
</dbReference>
<keyword evidence="1" id="KW-0805">Transcription regulation</keyword>
<keyword evidence="2" id="KW-0238">DNA-binding</keyword>
<dbReference type="GO" id="GO:0003677">
    <property type="term" value="F:DNA binding"/>
    <property type="evidence" value="ECO:0007669"/>
    <property type="project" value="UniProtKB-KW"/>
</dbReference>
<gene>
    <name evidence="5" type="ORF">SHELI_v1c07090</name>
</gene>
<dbReference type="OrthoDB" id="388503at2"/>
<dbReference type="InterPro" id="IPR001347">
    <property type="entry name" value="SIS_dom"/>
</dbReference>
<dbReference type="InterPro" id="IPR009057">
    <property type="entry name" value="Homeodomain-like_sf"/>
</dbReference>
<dbReference type="RefSeq" id="WP_069116762.1">
    <property type="nucleotide sequence ID" value="NZ_CP017015.1"/>
</dbReference>
<dbReference type="InterPro" id="IPR000281">
    <property type="entry name" value="HTH_RpiR"/>
</dbReference>
<organism evidence="5 6">
    <name type="scientific">Spiroplasma helicoides</name>
    <dbReference type="NCBI Taxonomy" id="216938"/>
    <lineage>
        <taxon>Bacteria</taxon>
        <taxon>Bacillati</taxon>
        <taxon>Mycoplasmatota</taxon>
        <taxon>Mollicutes</taxon>
        <taxon>Entomoplasmatales</taxon>
        <taxon>Spiroplasmataceae</taxon>
        <taxon>Spiroplasma</taxon>
    </lineage>
</organism>
<dbReference type="AlphaFoldDB" id="A0A1B3SL46"/>
<name>A0A1B3SL46_9MOLU</name>
<dbReference type="InterPro" id="IPR035472">
    <property type="entry name" value="RpiR-like_SIS"/>
</dbReference>
<dbReference type="EMBL" id="CP017015">
    <property type="protein sequence ID" value="AOG60658.1"/>
    <property type="molecule type" value="Genomic_DNA"/>
</dbReference>
<dbReference type="CDD" id="cd05013">
    <property type="entry name" value="SIS_RpiR"/>
    <property type="match status" value="1"/>
</dbReference>
<dbReference type="GO" id="GO:1901135">
    <property type="term" value="P:carbohydrate derivative metabolic process"/>
    <property type="evidence" value="ECO:0007669"/>
    <property type="project" value="InterPro"/>
</dbReference>
<dbReference type="SUPFAM" id="SSF46689">
    <property type="entry name" value="Homeodomain-like"/>
    <property type="match status" value="1"/>
</dbReference>
<protein>
    <recommendedName>
        <fullName evidence="4">HTH rpiR-type domain-containing protein</fullName>
    </recommendedName>
</protein>
<dbReference type="Pfam" id="PF01380">
    <property type="entry name" value="SIS"/>
    <property type="match status" value="1"/>
</dbReference>
<dbReference type="PROSITE" id="PS51071">
    <property type="entry name" value="HTH_RPIR"/>
    <property type="match status" value="1"/>
</dbReference>
<dbReference type="Gene3D" id="3.40.50.10490">
    <property type="entry name" value="Glucose-6-phosphate isomerase like protein, domain 1"/>
    <property type="match status" value="1"/>
</dbReference>
<dbReference type="GO" id="GO:0097367">
    <property type="term" value="F:carbohydrate derivative binding"/>
    <property type="evidence" value="ECO:0007669"/>
    <property type="project" value="InterPro"/>
</dbReference>
<evidence type="ECO:0000259" key="4">
    <source>
        <dbReference type="PROSITE" id="PS51071"/>
    </source>
</evidence>
<evidence type="ECO:0000256" key="1">
    <source>
        <dbReference type="ARBA" id="ARBA00023015"/>
    </source>
</evidence>
<feature type="domain" description="HTH rpiR-type" evidence="4">
    <location>
        <begin position="1"/>
        <end position="74"/>
    </location>
</feature>
<dbReference type="PATRIC" id="fig|216938.3.peg.722"/>
<evidence type="ECO:0000313" key="6">
    <source>
        <dbReference type="Proteomes" id="UP000094378"/>
    </source>
</evidence>
<evidence type="ECO:0000256" key="2">
    <source>
        <dbReference type="ARBA" id="ARBA00023125"/>
    </source>
</evidence>
<dbReference type="InterPro" id="IPR036388">
    <property type="entry name" value="WH-like_DNA-bd_sf"/>
</dbReference>
<sequence length="284" mass="32587">MKILKLDESKLNSTEFAIVNEINTNPDYFCSHSIQEVSKASNVSPSTMTRVCQKLGFKSFKSAQMFVYEKSRMESEYYKLGEDNTPQQVIHNVKGSALFTINETLSNLDPAYAEEISHKIYQSQRIIVFGLEQQEISATLFVQNLSKVNKEAYAVSNIHLFAQKAIFFTENDFCVFVSRTGWTKEVIEAAKWALKRGISILILTTDLDTTLEMIGEENKHLIYAIETQTLNYDKIKYPSVSSLPGELIIFDVLFNILVVQHKEFKEKFEKTNEISMSWNFKGHI</sequence>
<dbReference type="Proteomes" id="UP000094378">
    <property type="component" value="Chromosome"/>
</dbReference>
<evidence type="ECO:0000256" key="3">
    <source>
        <dbReference type="ARBA" id="ARBA00023163"/>
    </source>
</evidence>
<dbReference type="Gene3D" id="1.10.10.10">
    <property type="entry name" value="Winged helix-like DNA-binding domain superfamily/Winged helix DNA-binding domain"/>
    <property type="match status" value="1"/>
</dbReference>
<dbReference type="PANTHER" id="PTHR30514:SF1">
    <property type="entry name" value="HTH-TYPE TRANSCRIPTIONAL REGULATOR HEXR-RELATED"/>
    <property type="match status" value="1"/>
</dbReference>
<dbReference type="InterPro" id="IPR046348">
    <property type="entry name" value="SIS_dom_sf"/>
</dbReference>
<dbReference type="GO" id="GO:0003700">
    <property type="term" value="F:DNA-binding transcription factor activity"/>
    <property type="evidence" value="ECO:0007669"/>
    <property type="project" value="InterPro"/>
</dbReference>
<keyword evidence="3" id="KW-0804">Transcription</keyword>
<accession>A0A1B3SL46</accession>
<dbReference type="Pfam" id="PF01418">
    <property type="entry name" value="HTH_6"/>
    <property type="match status" value="1"/>
</dbReference>
<reference evidence="5 6" key="1">
    <citation type="submission" date="2016-08" db="EMBL/GenBank/DDBJ databases">
        <title>Complete genome sequence of Spiroplasma helicoides TABS-2 (DSM 22551).</title>
        <authorList>
            <person name="Shen W.-Y."/>
            <person name="Lo W.-S."/>
            <person name="Lai Y.-C."/>
            <person name="Kuo C.-H."/>
        </authorList>
    </citation>
    <scope>NUCLEOTIDE SEQUENCE [LARGE SCALE GENOMIC DNA]</scope>
    <source>
        <strain evidence="5 6">TABS-2</strain>
    </source>
</reference>
<dbReference type="STRING" id="216938.SHELI_v1c07090"/>
<dbReference type="InterPro" id="IPR047640">
    <property type="entry name" value="RpiR-like"/>
</dbReference>
<keyword evidence="6" id="KW-1185">Reference proteome</keyword>
<dbReference type="SUPFAM" id="SSF53697">
    <property type="entry name" value="SIS domain"/>
    <property type="match status" value="1"/>
</dbReference>
<evidence type="ECO:0000313" key="5">
    <source>
        <dbReference type="EMBL" id="AOG60658.1"/>
    </source>
</evidence>
<dbReference type="KEGG" id="shj:SHELI_v1c07090"/>
<proteinExistence type="predicted"/>